<dbReference type="SUPFAM" id="SSF48403">
    <property type="entry name" value="Ankyrin repeat"/>
    <property type="match status" value="1"/>
</dbReference>
<keyword evidence="4" id="KW-0472">Membrane</keyword>
<feature type="repeat" description="ANK" evidence="3">
    <location>
        <begin position="548"/>
        <end position="580"/>
    </location>
</feature>
<name>A0AAD5YU19_9AGAR</name>
<gene>
    <name evidence="5" type="ORF">NP233_g8076</name>
</gene>
<feature type="repeat" description="ANK" evidence="3">
    <location>
        <begin position="482"/>
        <end position="514"/>
    </location>
</feature>
<protein>
    <submittedName>
        <fullName evidence="5">Uncharacterized protein</fullName>
    </submittedName>
</protein>
<dbReference type="GO" id="GO:0071356">
    <property type="term" value="P:cellular response to tumor necrosis factor"/>
    <property type="evidence" value="ECO:0007669"/>
    <property type="project" value="TreeGrafter"/>
</dbReference>
<feature type="repeat" description="ANK" evidence="3">
    <location>
        <begin position="449"/>
        <end position="481"/>
    </location>
</feature>
<dbReference type="Pfam" id="PF12796">
    <property type="entry name" value="Ank_2"/>
    <property type="match status" value="1"/>
</dbReference>
<feature type="transmembrane region" description="Helical" evidence="4">
    <location>
        <begin position="146"/>
        <end position="165"/>
    </location>
</feature>
<reference evidence="5" key="1">
    <citation type="submission" date="2022-07" db="EMBL/GenBank/DDBJ databases">
        <title>Genome Sequence of Leucocoprinus birnbaumii.</title>
        <authorList>
            <person name="Buettner E."/>
        </authorList>
    </citation>
    <scope>NUCLEOTIDE SEQUENCE</scope>
    <source>
        <strain evidence="5">VT141</strain>
    </source>
</reference>
<keyword evidence="4" id="KW-1133">Transmembrane helix</keyword>
<dbReference type="PANTHER" id="PTHR46680:SF3">
    <property type="entry name" value="NF-KAPPA-B INHIBITOR CACTUS"/>
    <property type="match status" value="1"/>
</dbReference>
<evidence type="ECO:0000256" key="1">
    <source>
        <dbReference type="ARBA" id="ARBA00022737"/>
    </source>
</evidence>
<evidence type="ECO:0000313" key="6">
    <source>
        <dbReference type="Proteomes" id="UP001213000"/>
    </source>
</evidence>
<dbReference type="Gene3D" id="1.25.40.20">
    <property type="entry name" value="Ankyrin repeat-containing domain"/>
    <property type="match status" value="3"/>
</dbReference>
<dbReference type="PRINTS" id="PR01415">
    <property type="entry name" value="ANKYRIN"/>
</dbReference>
<feature type="transmembrane region" description="Helical" evidence="4">
    <location>
        <begin position="22"/>
        <end position="39"/>
    </location>
</feature>
<dbReference type="Pfam" id="PF00023">
    <property type="entry name" value="Ank"/>
    <property type="match status" value="1"/>
</dbReference>
<feature type="transmembrane region" description="Helical" evidence="4">
    <location>
        <begin position="59"/>
        <end position="75"/>
    </location>
</feature>
<sequence>MSLTTTHCIPANPDISGLGVRIAIYIQNILSLVPAVWALRDGKVTLAELEILEKQSVTILLTAFAILISTIAQALTSSGVTSYHVTIILNLSWMNNTNTFIYLLLYIHHKHHQFMRSEEKQSSFRKYLWQQVQEDRHKEIKERGEVVISGSLHLTVMAAVGIWLWSRPDSFGIRGTCSMNASVLFSVVRLSSISYRVWSLFTYSFILLPGLNLIGPAGFFFLLYHAVRWFTRLACKPSAKVPANELLANETSTNDDPTTLSISLGLACVFTIDVYFLALTESQIGFNANLLAPGDSDWTFGQILALLLLVVPLRDLLETILERNSKKLGKILLSLGRSDDDKVAEYLVGLGAPACFEDKSSGDTVILAAKRGRVKMVSVLIKNDDDFDKPRLEAVADAIRESGVCLADPTLSKDAQLLRVAVGLGAGKMVQDLIVDKIENGWIDVADSHGEQLIHLAASNGHDNVIRILLDKGANIEAPNKNSKTPIHLAALNGHAGVVNLLLDAGAKINARDSNGQTPIHLAAANGQDEMVKNLACWGADVNAQDDRNRTPVHLAAGHGHVKAVEALASNGAEIDSPNIRGRRPIHWAATCGRIDVVRFLISKDANIKAQDNNGDTPIHLAAACGHTEVVRCLLEEEAALSALNIKNEGGKLPIDLAREKHHDSVVEILLGRDNSALHQRSLSSV</sequence>
<dbReference type="PROSITE" id="PS50297">
    <property type="entry name" value="ANK_REP_REGION"/>
    <property type="match status" value="6"/>
</dbReference>
<dbReference type="AlphaFoldDB" id="A0AAD5YU19"/>
<proteinExistence type="predicted"/>
<keyword evidence="6" id="KW-1185">Reference proteome</keyword>
<dbReference type="EMBL" id="JANIEX010000632">
    <property type="protein sequence ID" value="KAJ3564760.1"/>
    <property type="molecule type" value="Genomic_DNA"/>
</dbReference>
<organism evidence="5 6">
    <name type="scientific">Leucocoprinus birnbaumii</name>
    <dbReference type="NCBI Taxonomy" id="56174"/>
    <lineage>
        <taxon>Eukaryota</taxon>
        <taxon>Fungi</taxon>
        <taxon>Dikarya</taxon>
        <taxon>Basidiomycota</taxon>
        <taxon>Agaricomycotina</taxon>
        <taxon>Agaricomycetes</taxon>
        <taxon>Agaricomycetidae</taxon>
        <taxon>Agaricales</taxon>
        <taxon>Agaricineae</taxon>
        <taxon>Agaricaceae</taxon>
        <taxon>Leucocoprinus</taxon>
    </lineage>
</organism>
<dbReference type="Proteomes" id="UP001213000">
    <property type="component" value="Unassembled WGS sequence"/>
</dbReference>
<feature type="repeat" description="ANK" evidence="3">
    <location>
        <begin position="581"/>
        <end position="613"/>
    </location>
</feature>
<feature type="repeat" description="ANK" evidence="3">
    <location>
        <begin position="614"/>
        <end position="646"/>
    </location>
</feature>
<keyword evidence="1" id="KW-0677">Repeat</keyword>
<evidence type="ECO:0000313" key="5">
    <source>
        <dbReference type="EMBL" id="KAJ3564760.1"/>
    </source>
</evidence>
<evidence type="ECO:0000256" key="3">
    <source>
        <dbReference type="PROSITE-ProRule" id="PRU00023"/>
    </source>
</evidence>
<dbReference type="InterPro" id="IPR036770">
    <property type="entry name" value="Ankyrin_rpt-contain_sf"/>
</dbReference>
<feature type="transmembrane region" description="Helical" evidence="4">
    <location>
        <begin position="260"/>
        <end position="278"/>
    </location>
</feature>
<dbReference type="SMART" id="SM00248">
    <property type="entry name" value="ANK"/>
    <property type="match status" value="8"/>
</dbReference>
<feature type="transmembrane region" description="Helical" evidence="4">
    <location>
        <begin position="200"/>
        <end position="224"/>
    </location>
</feature>
<feature type="repeat" description="ANK" evidence="3">
    <location>
        <begin position="515"/>
        <end position="547"/>
    </location>
</feature>
<accession>A0AAD5YU19</accession>
<dbReference type="GO" id="GO:0005829">
    <property type="term" value="C:cytosol"/>
    <property type="evidence" value="ECO:0007669"/>
    <property type="project" value="TreeGrafter"/>
</dbReference>
<keyword evidence="4" id="KW-0812">Transmembrane</keyword>
<evidence type="ECO:0000256" key="4">
    <source>
        <dbReference type="SAM" id="Phobius"/>
    </source>
</evidence>
<dbReference type="PANTHER" id="PTHR46680">
    <property type="entry name" value="NF-KAPPA-B INHIBITOR ALPHA"/>
    <property type="match status" value="1"/>
</dbReference>
<feature type="transmembrane region" description="Helical" evidence="4">
    <location>
        <begin position="87"/>
        <end position="107"/>
    </location>
</feature>
<evidence type="ECO:0000256" key="2">
    <source>
        <dbReference type="ARBA" id="ARBA00023043"/>
    </source>
</evidence>
<dbReference type="InterPro" id="IPR002110">
    <property type="entry name" value="Ankyrin_rpt"/>
</dbReference>
<dbReference type="Pfam" id="PF13637">
    <property type="entry name" value="Ank_4"/>
    <property type="match status" value="1"/>
</dbReference>
<keyword evidence="2 3" id="KW-0040">ANK repeat</keyword>
<dbReference type="InterPro" id="IPR051070">
    <property type="entry name" value="NF-kappa-B_inhibitor"/>
</dbReference>
<dbReference type="PROSITE" id="PS50088">
    <property type="entry name" value="ANK_REPEAT"/>
    <property type="match status" value="6"/>
</dbReference>
<dbReference type="GO" id="GO:0051059">
    <property type="term" value="F:NF-kappaB binding"/>
    <property type="evidence" value="ECO:0007669"/>
    <property type="project" value="TreeGrafter"/>
</dbReference>
<comment type="caution">
    <text evidence="5">The sequence shown here is derived from an EMBL/GenBank/DDBJ whole genome shotgun (WGS) entry which is preliminary data.</text>
</comment>